<dbReference type="Pfam" id="PF01981">
    <property type="entry name" value="PTH2"/>
    <property type="match status" value="1"/>
</dbReference>
<evidence type="ECO:0000256" key="4">
    <source>
        <dbReference type="ARBA" id="ARBA00048707"/>
    </source>
</evidence>
<comment type="catalytic activity">
    <reaction evidence="4">
        <text>an N-acyl-L-alpha-aminoacyl-tRNA + H2O = an N-acyl-L-amino acid + a tRNA + H(+)</text>
        <dbReference type="Rhea" id="RHEA:54448"/>
        <dbReference type="Rhea" id="RHEA-COMP:10123"/>
        <dbReference type="Rhea" id="RHEA-COMP:13883"/>
        <dbReference type="ChEBI" id="CHEBI:15377"/>
        <dbReference type="ChEBI" id="CHEBI:15378"/>
        <dbReference type="ChEBI" id="CHEBI:59874"/>
        <dbReference type="ChEBI" id="CHEBI:78442"/>
        <dbReference type="ChEBI" id="CHEBI:138191"/>
        <dbReference type="EC" id="3.1.1.29"/>
    </reaction>
</comment>
<evidence type="ECO:0000313" key="9">
    <source>
        <dbReference type="Proteomes" id="UP000694892"/>
    </source>
</evidence>
<proteinExistence type="inferred from homology"/>
<dbReference type="GO" id="GO:0005829">
    <property type="term" value="C:cytosol"/>
    <property type="evidence" value="ECO:0007669"/>
    <property type="project" value="TreeGrafter"/>
</dbReference>
<dbReference type="AlphaFoldDB" id="A0A974HW03"/>
<dbReference type="GO" id="GO:2000210">
    <property type="term" value="P:positive regulation of anoikis"/>
    <property type="evidence" value="ECO:0007669"/>
    <property type="project" value="TreeGrafter"/>
</dbReference>
<dbReference type="CDD" id="cd02430">
    <property type="entry name" value="PTH2"/>
    <property type="match status" value="1"/>
</dbReference>
<name>A0A974HW03_XENLA</name>
<protein>
    <recommendedName>
        <fullName evidence="6">Peptidyl-tRNA hydrolase 2, mitochondrial</fullName>
        <ecNumber evidence="1">3.1.1.29</ecNumber>
    </recommendedName>
</protein>
<feature type="signal peptide" evidence="7">
    <location>
        <begin position="1"/>
        <end position="31"/>
    </location>
</feature>
<dbReference type="EMBL" id="CM004469">
    <property type="protein sequence ID" value="OCT92225.1"/>
    <property type="molecule type" value="Genomic_DNA"/>
</dbReference>
<reference evidence="9" key="1">
    <citation type="journal article" date="2016" name="Nature">
        <title>Genome evolution in the allotetraploid frog Xenopus laevis.</title>
        <authorList>
            <person name="Session A.M."/>
            <person name="Uno Y."/>
            <person name="Kwon T."/>
            <person name="Chapman J.A."/>
            <person name="Toyoda A."/>
            <person name="Takahashi S."/>
            <person name="Fukui A."/>
            <person name="Hikosaka A."/>
            <person name="Suzuki A."/>
            <person name="Kondo M."/>
            <person name="van Heeringen S.J."/>
            <person name="Quigley I."/>
            <person name="Heinz S."/>
            <person name="Ogino H."/>
            <person name="Ochi H."/>
            <person name="Hellsten U."/>
            <person name="Lyons J.B."/>
            <person name="Simakov O."/>
            <person name="Putnam N."/>
            <person name="Stites J."/>
            <person name="Kuroki Y."/>
            <person name="Tanaka T."/>
            <person name="Michiue T."/>
            <person name="Watanabe M."/>
            <person name="Bogdanovic O."/>
            <person name="Lister R."/>
            <person name="Georgiou G."/>
            <person name="Paranjpe S.S."/>
            <person name="van Kruijsbergen I."/>
            <person name="Shu S."/>
            <person name="Carlson J."/>
            <person name="Kinoshita T."/>
            <person name="Ohta Y."/>
            <person name="Mawaribuchi S."/>
            <person name="Jenkins J."/>
            <person name="Grimwood J."/>
            <person name="Schmutz J."/>
            <person name="Mitros T."/>
            <person name="Mozaffari S.V."/>
            <person name="Suzuki Y."/>
            <person name="Haramoto Y."/>
            <person name="Yamamoto T.S."/>
            <person name="Takagi C."/>
            <person name="Heald R."/>
            <person name="Miller K."/>
            <person name="Haudenschild C."/>
            <person name="Kitzman J."/>
            <person name="Nakayama T."/>
            <person name="Izutsu Y."/>
            <person name="Robert J."/>
            <person name="Fortriede J."/>
            <person name="Burns K."/>
            <person name="Lotay V."/>
            <person name="Karimi K."/>
            <person name="Yasuoka Y."/>
            <person name="Dichmann D.S."/>
            <person name="Flajnik M.F."/>
            <person name="Houston D.W."/>
            <person name="Shendure J."/>
            <person name="DuPasquier L."/>
            <person name="Vize P.D."/>
            <person name="Zorn A.M."/>
            <person name="Ito M."/>
            <person name="Marcotte E.M."/>
            <person name="Wallingford J.B."/>
            <person name="Ito Y."/>
            <person name="Asashima M."/>
            <person name="Ueno N."/>
            <person name="Matsuda Y."/>
            <person name="Veenstra G.J."/>
            <person name="Fujiyama A."/>
            <person name="Harland R.M."/>
            <person name="Taira M."/>
            <person name="Rokhsar D.S."/>
        </authorList>
    </citation>
    <scope>NUCLEOTIDE SEQUENCE [LARGE SCALE GENOMIC DNA]</scope>
    <source>
        <strain evidence="9">J</strain>
    </source>
</reference>
<evidence type="ECO:0000256" key="2">
    <source>
        <dbReference type="ARBA" id="ARBA00022801"/>
    </source>
</evidence>
<evidence type="ECO:0000256" key="7">
    <source>
        <dbReference type="SAM" id="SignalP"/>
    </source>
</evidence>
<evidence type="ECO:0000256" key="1">
    <source>
        <dbReference type="ARBA" id="ARBA00013260"/>
    </source>
</evidence>
<evidence type="ECO:0000313" key="8">
    <source>
        <dbReference type="EMBL" id="OCT92225.1"/>
    </source>
</evidence>
<dbReference type="GO" id="GO:0004045">
    <property type="term" value="F:peptidyl-tRNA hydrolase activity"/>
    <property type="evidence" value="ECO:0007669"/>
    <property type="project" value="UniProtKB-EC"/>
</dbReference>
<dbReference type="NCBIfam" id="TIGR00283">
    <property type="entry name" value="arch_pth2"/>
    <property type="match status" value="1"/>
</dbReference>
<sequence>MDNLTNPGALSLAAELACGLFLGCSLLGTEASIMGETSKFKMVIVVSNYLKMGKGKVAAQCSCAAVSAYMQLLKRNPELLKQWEYCGQPKVVVTALDEDSFVELLSHAKQLGLTDTGCTQIAPGSHTVLGVGPGPANLIE</sequence>
<dbReference type="PANTHER" id="PTHR12649:SF11">
    <property type="entry name" value="PEPTIDYL-TRNA HYDROLASE 2, MITOCHONDRIAL"/>
    <property type="match status" value="1"/>
</dbReference>
<gene>
    <name evidence="8" type="ORF">XELAEV_18015281mg</name>
</gene>
<evidence type="ECO:0000256" key="6">
    <source>
        <dbReference type="ARBA" id="ARBA00067311"/>
    </source>
</evidence>
<dbReference type="InterPro" id="IPR002833">
    <property type="entry name" value="PTH2"/>
</dbReference>
<comment type="function">
    <text evidence="5">Peptidyl-tRNA hydrolase which releases tRNAs from the ribosome during protein synthesis. Promotes caspase-independent apoptosis by regulating the function of two transcriptional regulators, AES and TLE1.</text>
</comment>
<comment type="similarity">
    <text evidence="3">Belongs to the PTH2 family.</text>
</comment>
<dbReference type="Gene3D" id="3.40.1490.10">
    <property type="entry name" value="Bit1"/>
    <property type="match status" value="1"/>
</dbReference>
<dbReference type="InterPro" id="IPR023476">
    <property type="entry name" value="Pep_tRNA_hydro_II_dom_sf"/>
</dbReference>
<organism evidence="8 9">
    <name type="scientific">Xenopus laevis</name>
    <name type="common">African clawed frog</name>
    <dbReference type="NCBI Taxonomy" id="8355"/>
    <lineage>
        <taxon>Eukaryota</taxon>
        <taxon>Metazoa</taxon>
        <taxon>Chordata</taxon>
        <taxon>Craniata</taxon>
        <taxon>Vertebrata</taxon>
        <taxon>Euteleostomi</taxon>
        <taxon>Amphibia</taxon>
        <taxon>Batrachia</taxon>
        <taxon>Anura</taxon>
        <taxon>Pipoidea</taxon>
        <taxon>Pipidae</taxon>
        <taxon>Xenopodinae</taxon>
        <taxon>Xenopus</taxon>
        <taxon>Xenopus</taxon>
    </lineage>
</organism>
<dbReference type="Proteomes" id="UP000694892">
    <property type="component" value="Chromosome 2S"/>
</dbReference>
<dbReference type="FunFam" id="3.40.1490.10:FF:000001">
    <property type="entry name" value="Peptidyl-tRNA hydrolase 2"/>
    <property type="match status" value="1"/>
</dbReference>
<feature type="chain" id="PRO_5037961409" description="Peptidyl-tRNA hydrolase 2, mitochondrial" evidence="7">
    <location>
        <begin position="32"/>
        <end position="140"/>
    </location>
</feature>
<dbReference type="SUPFAM" id="SSF102462">
    <property type="entry name" value="Peptidyl-tRNA hydrolase II"/>
    <property type="match status" value="1"/>
</dbReference>
<keyword evidence="7" id="KW-0732">Signal</keyword>
<keyword evidence="2" id="KW-0378">Hydrolase</keyword>
<dbReference type="EC" id="3.1.1.29" evidence="1"/>
<dbReference type="GO" id="GO:2000811">
    <property type="term" value="P:negative regulation of anoikis"/>
    <property type="evidence" value="ECO:0007669"/>
    <property type="project" value="TreeGrafter"/>
</dbReference>
<evidence type="ECO:0000256" key="3">
    <source>
        <dbReference type="ARBA" id="ARBA00038050"/>
    </source>
</evidence>
<dbReference type="OMA" id="TGCTQIA"/>
<accession>A0A974HW03</accession>
<evidence type="ECO:0000256" key="5">
    <source>
        <dbReference type="ARBA" id="ARBA00059027"/>
    </source>
</evidence>
<dbReference type="PANTHER" id="PTHR12649">
    <property type="entry name" value="PEPTIDYL-TRNA HYDROLASE 2"/>
    <property type="match status" value="1"/>
</dbReference>